<evidence type="ECO:0000256" key="1">
    <source>
        <dbReference type="SAM" id="Coils"/>
    </source>
</evidence>
<dbReference type="InterPro" id="IPR043502">
    <property type="entry name" value="DNA/RNA_pol_sf"/>
</dbReference>
<comment type="caution">
    <text evidence="4">The sequence shown here is derived from an EMBL/GenBank/DDBJ whole genome shotgun (WGS) entry which is preliminary data.</text>
</comment>
<name>A0A699IVS5_TANCI</name>
<feature type="region of interest" description="Disordered" evidence="2">
    <location>
        <begin position="543"/>
        <end position="581"/>
    </location>
</feature>
<feature type="domain" description="Reverse transcriptase Ty1/copia-type" evidence="3">
    <location>
        <begin position="2"/>
        <end position="110"/>
    </location>
</feature>
<protein>
    <recommendedName>
        <fullName evidence="3">Reverse transcriptase Ty1/copia-type domain-containing protein</fullName>
    </recommendedName>
</protein>
<evidence type="ECO:0000313" key="4">
    <source>
        <dbReference type="EMBL" id="GEZ90101.1"/>
    </source>
</evidence>
<dbReference type="InterPro" id="IPR013103">
    <property type="entry name" value="RVT_2"/>
</dbReference>
<dbReference type="PANTHER" id="PTHR11439">
    <property type="entry name" value="GAG-POL-RELATED RETROTRANSPOSON"/>
    <property type="match status" value="1"/>
</dbReference>
<evidence type="ECO:0000256" key="2">
    <source>
        <dbReference type="SAM" id="MobiDB-lite"/>
    </source>
</evidence>
<dbReference type="PANTHER" id="PTHR11439:SF495">
    <property type="entry name" value="REVERSE TRANSCRIPTASE, RNA-DEPENDENT DNA POLYMERASE-RELATED"/>
    <property type="match status" value="1"/>
</dbReference>
<keyword evidence="1" id="KW-0175">Coiled coil</keyword>
<feature type="non-terminal residue" evidence="4">
    <location>
        <position position="1"/>
    </location>
</feature>
<dbReference type="Pfam" id="PF07727">
    <property type="entry name" value="RVT_2"/>
    <property type="match status" value="2"/>
</dbReference>
<feature type="coiled-coil region" evidence="1">
    <location>
        <begin position="395"/>
        <end position="422"/>
    </location>
</feature>
<proteinExistence type="predicted"/>
<reference evidence="4" key="1">
    <citation type="journal article" date="2019" name="Sci. Rep.">
        <title>Draft genome of Tanacetum cinerariifolium, the natural source of mosquito coil.</title>
        <authorList>
            <person name="Yamashiro T."/>
            <person name="Shiraishi A."/>
            <person name="Satake H."/>
            <person name="Nakayama K."/>
        </authorList>
    </citation>
    <scope>NUCLEOTIDE SEQUENCE</scope>
</reference>
<dbReference type="SUPFAM" id="SSF56672">
    <property type="entry name" value="DNA/RNA polymerases"/>
    <property type="match status" value="1"/>
</dbReference>
<gene>
    <name evidence="4" type="ORF">Tci_562074</name>
</gene>
<evidence type="ECO:0000259" key="3">
    <source>
        <dbReference type="Pfam" id="PF07727"/>
    </source>
</evidence>
<dbReference type="AlphaFoldDB" id="A0A699IVS5"/>
<feature type="domain" description="Reverse transcriptase Ty1/copia-type" evidence="3">
    <location>
        <begin position="115"/>
        <end position="187"/>
    </location>
</feature>
<sequence length="711" mass="81059">IFLAYATHKSFTVFQMDMKTAFLHGSLKEDVYVCQPRGFIDADHPSHVYKLKKVLYGLKQAPRAWYDELSKFLLQNHFFKGTIDPTQFIRCFQDDILVVQVYVDDIIFGSTHPRTIEEEVYVCQPLGFKDLDHPEKVYKMVNALYGLHQALRAWYDTLATYLLENSFQRGTIDQTLFIKKQKGDILLITEGKSASTPIDTEKPLLKDPDGEDVDVHTYRSMIVKRIFRYLKGKPHLGLWYPKDSPFDLVAYSDSDYAGCKKQTVVATSSTEAKYVAAASDIYLLDSILGCALTLQNQIGDLSTHTTKYTSPALTKKVFANMRRVGKGFSGVETPLFEGMLIVGEHVKEGNAEEQVQDDANNAAAQGTTADDTAAIREAVHEQSILDACAALTSRIEQLESDKVSQALEITKLKKRVKRLEKDDTIMEDVSNQGRMIDELDRNEGVALMGEKQEEEKTIKTKDIVGDDQLKGRQAEIYQIDMDHPIKVLSMQEDEPYEVEDVVEVVTTTTLITKVVTAAIRVVAASTKRRKGVVIRDPEEASTIIKPSDTKSKDKGKRKMVEQPKPLKKKQQRYQVMKKRPQTEAQARKNMIMYLKNVARFRLDYFKGMSYDDIRPIFEAKFNTNIEFLLKLKEQIEEEERRAIQSINKTPAQNVAKMRKLNEEVAELNKHLEIVPDEDDDVFTEATPLARKRRLGIIMEHSKGKILYNQAR</sequence>
<dbReference type="EMBL" id="BKCJ010339391">
    <property type="protein sequence ID" value="GEZ90101.1"/>
    <property type="molecule type" value="Genomic_DNA"/>
</dbReference>
<accession>A0A699IVS5</accession>
<organism evidence="4">
    <name type="scientific">Tanacetum cinerariifolium</name>
    <name type="common">Dalmatian daisy</name>
    <name type="synonym">Chrysanthemum cinerariifolium</name>
    <dbReference type="NCBI Taxonomy" id="118510"/>
    <lineage>
        <taxon>Eukaryota</taxon>
        <taxon>Viridiplantae</taxon>
        <taxon>Streptophyta</taxon>
        <taxon>Embryophyta</taxon>
        <taxon>Tracheophyta</taxon>
        <taxon>Spermatophyta</taxon>
        <taxon>Magnoliopsida</taxon>
        <taxon>eudicotyledons</taxon>
        <taxon>Gunneridae</taxon>
        <taxon>Pentapetalae</taxon>
        <taxon>asterids</taxon>
        <taxon>campanulids</taxon>
        <taxon>Asterales</taxon>
        <taxon>Asteraceae</taxon>
        <taxon>Asteroideae</taxon>
        <taxon>Anthemideae</taxon>
        <taxon>Anthemidinae</taxon>
        <taxon>Tanacetum</taxon>
    </lineage>
</organism>
<feature type="compositionally biased region" description="Basic residues" evidence="2">
    <location>
        <begin position="565"/>
        <end position="579"/>
    </location>
</feature>